<dbReference type="PROSITE" id="PS51257">
    <property type="entry name" value="PROKAR_LIPOPROTEIN"/>
    <property type="match status" value="1"/>
</dbReference>
<keyword evidence="4" id="KW-1185">Reference proteome</keyword>
<feature type="coiled-coil region" evidence="1">
    <location>
        <begin position="76"/>
        <end position="137"/>
    </location>
</feature>
<feature type="compositionally biased region" description="Basic and acidic residues" evidence="2">
    <location>
        <begin position="268"/>
        <end position="286"/>
    </location>
</feature>
<evidence type="ECO:0000313" key="3">
    <source>
        <dbReference type="EMBL" id="KRH95308.1"/>
    </source>
</evidence>
<organism evidence="3 4">
    <name type="scientific">Pseudoloma neurophilia</name>
    <dbReference type="NCBI Taxonomy" id="146866"/>
    <lineage>
        <taxon>Eukaryota</taxon>
        <taxon>Fungi</taxon>
        <taxon>Fungi incertae sedis</taxon>
        <taxon>Microsporidia</taxon>
        <taxon>Pseudoloma</taxon>
    </lineage>
</organism>
<dbReference type="EMBL" id="LGUB01000001">
    <property type="protein sequence ID" value="KRH95308.1"/>
    <property type="molecule type" value="Genomic_DNA"/>
</dbReference>
<sequence length="705" mass="82393">MNRLLLIGQIIFISCYNEKNISESIKSFIEQNGNKQVENFKQVENLKVGENLKQADNLNQSDNLKQEDNSKQEITLNQAENLKQADNLNQEDLNQAENLNQKDNLKQEITLNQAENLKQADNLNQEDLNQAENLNQEDNSKQEITLNQAENLKQEDNSKQEVNFKQGKNLKNITMGTHKNSVIESQTDQSSERTGTFDNSTDMKKMLKYADLKRRLFYDSIIDLNSLIFLIGVNQLYQDEIKEIVEEIVLPVRQIFTRTVNQGSSNIDQEKDSNPKDKNKEKELVHMKTRKKQATKILPKQSDGDLVQNIFDLLKRMSNFSLHIEESKSARFKIEPENKSDTQGRDAQGINLDDEEKKLIQAIEKRNKLFDSDHSQTVKELYTKSLEQLIVDLKEFINNNDDIQDITPLETLLDDTDQSIIINSQIKNKSLLLDYPDDSFDSFFKNKNVIKPENPNKSRNKINKSEQSAITSLRLIDPEKQDNFYQEMVDTLNRAIIESDYIEKIKRREIREFLINLLPVSNSKETKKVVKQFQILFNLGSVFITPSIFITISKGLYISDKSIFIEKMIQKILQPVLQLATDNSNGTDTEKKENILIFLKDILFNQISKYKNIIDDAYKSRSEIFEKYFFDQPEEEKDKKIKKIDIELEKRNYELFKQISLTKSEHFNNFIILNREIVNTYIRFITNNNENDKKRLYEYFSSLEV</sequence>
<comment type="caution">
    <text evidence="3">The sequence shown here is derived from an EMBL/GenBank/DDBJ whole genome shotgun (WGS) entry which is preliminary data.</text>
</comment>
<reference evidence="3 4" key="1">
    <citation type="submission" date="2015-07" db="EMBL/GenBank/DDBJ databases">
        <title>The genome of Pseudoloma neurophilia, a relevant intracellular parasite of the zebrafish.</title>
        <authorList>
            <person name="Ndikumana S."/>
            <person name="Pelin A."/>
            <person name="Sanders J."/>
            <person name="Corradi N."/>
        </authorList>
    </citation>
    <scope>NUCLEOTIDE SEQUENCE [LARGE SCALE GENOMIC DNA]</scope>
    <source>
        <strain evidence="3 4">MK1</strain>
    </source>
</reference>
<evidence type="ECO:0000256" key="2">
    <source>
        <dbReference type="SAM" id="MobiDB-lite"/>
    </source>
</evidence>
<keyword evidence="1" id="KW-0175">Coiled coil</keyword>
<feature type="compositionally biased region" description="Polar residues" evidence="2">
    <location>
        <begin position="169"/>
        <end position="198"/>
    </location>
</feature>
<name>A0A0R0M1G9_9MICR</name>
<proteinExistence type="predicted"/>
<dbReference type="VEuPathDB" id="MicrosporidiaDB:M153_100070730"/>
<dbReference type="AlphaFoldDB" id="A0A0R0M1G9"/>
<gene>
    <name evidence="3" type="ORF">M153_100070730</name>
</gene>
<feature type="region of interest" description="Disordered" evidence="2">
    <location>
        <begin position="264"/>
        <end position="295"/>
    </location>
</feature>
<feature type="region of interest" description="Disordered" evidence="2">
    <location>
        <begin position="150"/>
        <end position="198"/>
    </location>
</feature>
<protein>
    <submittedName>
        <fullName evidence="3">Uncharacterized protein</fullName>
    </submittedName>
</protein>
<dbReference type="Proteomes" id="UP000051530">
    <property type="component" value="Unassembled WGS sequence"/>
</dbReference>
<accession>A0A0R0M1G9</accession>
<evidence type="ECO:0000256" key="1">
    <source>
        <dbReference type="SAM" id="Coils"/>
    </source>
</evidence>
<dbReference type="OrthoDB" id="2194817at2759"/>
<evidence type="ECO:0000313" key="4">
    <source>
        <dbReference type="Proteomes" id="UP000051530"/>
    </source>
</evidence>